<evidence type="ECO:0000256" key="4">
    <source>
        <dbReference type="ARBA" id="ARBA00022884"/>
    </source>
</evidence>
<feature type="transmembrane region" description="Helical" evidence="5">
    <location>
        <begin position="6"/>
        <end position="28"/>
    </location>
</feature>
<evidence type="ECO:0000313" key="10">
    <source>
        <dbReference type="Proteomes" id="UP001500888"/>
    </source>
</evidence>
<dbReference type="SUPFAM" id="SSF54791">
    <property type="entry name" value="Eukaryotic type KH-domain (KH-domain type I)"/>
    <property type="match status" value="1"/>
</dbReference>
<evidence type="ECO:0000256" key="3">
    <source>
        <dbReference type="ARBA" id="ARBA00022801"/>
    </source>
</evidence>
<evidence type="ECO:0000313" key="9">
    <source>
        <dbReference type="EMBL" id="GAA3811592.1"/>
    </source>
</evidence>
<dbReference type="InterPro" id="IPR003607">
    <property type="entry name" value="HD/PDEase_dom"/>
</dbReference>
<comment type="function">
    <text evidence="5">Endoribonuclease that initiates mRNA decay.</text>
</comment>
<dbReference type="PROSITE" id="PS50084">
    <property type="entry name" value="KH_TYPE_1"/>
    <property type="match status" value="1"/>
</dbReference>
<dbReference type="SMART" id="SM00471">
    <property type="entry name" value="HDc"/>
    <property type="match status" value="1"/>
</dbReference>
<comment type="subcellular location">
    <subcellularLocation>
        <location evidence="5">Cell membrane</location>
        <topology evidence="5">Single-pass membrane protein</topology>
    </subcellularLocation>
</comment>
<organism evidence="9 10">
    <name type="scientific">Sphaerisporangium flaviroseum</name>
    <dbReference type="NCBI Taxonomy" id="509199"/>
    <lineage>
        <taxon>Bacteria</taxon>
        <taxon>Bacillati</taxon>
        <taxon>Actinomycetota</taxon>
        <taxon>Actinomycetes</taxon>
        <taxon>Streptosporangiales</taxon>
        <taxon>Streptosporangiaceae</taxon>
        <taxon>Sphaerisporangium</taxon>
    </lineage>
</organism>
<dbReference type="InterPro" id="IPR006675">
    <property type="entry name" value="HDIG_dom"/>
</dbReference>
<evidence type="ECO:0000256" key="2">
    <source>
        <dbReference type="ARBA" id="ARBA00022759"/>
    </source>
</evidence>
<dbReference type="InterPro" id="IPR004087">
    <property type="entry name" value="KH_dom"/>
</dbReference>
<dbReference type="Pfam" id="PF12072">
    <property type="entry name" value="RNase_Y_N"/>
    <property type="match status" value="1"/>
</dbReference>
<evidence type="ECO:0000256" key="1">
    <source>
        <dbReference type="ARBA" id="ARBA00022722"/>
    </source>
</evidence>
<evidence type="ECO:0000256" key="7">
    <source>
        <dbReference type="SAM" id="MobiDB-lite"/>
    </source>
</evidence>
<dbReference type="NCBIfam" id="TIGR03319">
    <property type="entry name" value="RNase_Y"/>
    <property type="match status" value="1"/>
</dbReference>
<dbReference type="InterPro" id="IPR036612">
    <property type="entry name" value="KH_dom_type_1_sf"/>
</dbReference>
<accession>A0ABP7I7M8</accession>
<proteinExistence type="inferred from homology"/>
<comment type="similarity">
    <text evidence="5">Belongs to the RNase Y family.</text>
</comment>
<dbReference type="InterPro" id="IPR022711">
    <property type="entry name" value="RNase_Y_N"/>
</dbReference>
<dbReference type="SMART" id="SM00322">
    <property type="entry name" value="KH"/>
    <property type="match status" value="1"/>
</dbReference>
<keyword evidence="1 5" id="KW-0540">Nuclease</keyword>
<dbReference type="SUPFAM" id="SSF109604">
    <property type="entry name" value="HD-domain/PDEase-like"/>
    <property type="match status" value="1"/>
</dbReference>
<dbReference type="Pfam" id="PF00013">
    <property type="entry name" value="KH_1"/>
    <property type="match status" value="1"/>
</dbReference>
<reference evidence="10" key="1">
    <citation type="journal article" date="2019" name="Int. J. Syst. Evol. Microbiol.">
        <title>The Global Catalogue of Microorganisms (GCM) 10K type strain sequencing project: providing services to taxonomists for standard genome sequencing and annotation.</title>
        <authorList>
            <consortium name="The Broad Institute Genomics Platform"/>
            <consortium name="The Broad Institute Genome Sequencing Center for Infectious Disease"/>
            <person name="Wu L."/>
            <person name="Ma J."/>
        </authorList>
    </citation>
    <scope>NUCLEOTIDE SEQUENCE [LARGE SCALE GENOMIC DNA]</scope>
    <source>
        <strain evidence="10">JCM 16908</strain>
    </source>
</reference>
<keyword evidence="5" id="KW-1003">Cell membrane</keyword>
<dbReference type="EMBL" id="BAAAZR010000008">
    <property type="protein sequence ID" value="GAA3811592.1"/>
    <property type="molecule type" value="Genomic_DNA"/>
</dbReference>
<name>A0ABP7I7M8_9ACTN</name>
<feature type="domain" description="HD" evidence="8">
    <location>
        <begin position="355"/>
        <end position="448"/>
    </location>
</feature>
<keyword evidence="2 5" id="KW-0255">Endonuclease</keyword>
<dbReference type="PROSITE" id="PS51831">
    <property type="entry name" value="HD"/>
    <property type="match status" value="1"/>
</dbReference>
<dbReference type="CDD" id="cd22431">
    <property type="entry name" value="KH-I_RNaseY"/>
    <property type="match status" value="1"/>
</dbReference>
<dbReference type="EC" id="3.1.-.-" evidence="5 6"/>
<keyword evidence="5" id="KW-0472">Membrane</keyword>
<protein>
    <recommendedName>
        <fullName evidence="5 6">Ribonuclease Y</fullName>
        <shortName evidence="5">RNase Y</shortName>
        <ecNumber evidence="5 6">3.1.-.-</ecNumber>
    </recommendedName>
</protein>
<evidence type="ECO:0000256" key="6">
    <source>
        <dbReference type="NCBIfam" id="TIGR03319"/>
    </source>
</evidence>
<comment type="caution">
    <text evidence="9">The sequence shown here is derived from an EMBL/GenBank/DDBJ whole genome shotgun (WGS) entry which is preliminary data.</text>
</comment>
<keyword evidence="4 5" id="KW-0694">RNA-binding</keyword>
<dbReference type="PANTHER" id="PTHR12826">
    <property type="entry name" value="RIBONUCLEASE Y"/>
    <property type="match status" value="1"/>
</dbReference>
<evidence type="ECO:0000259" key="8">
    <source>
        <dbReference type="PROSITE" id="PS51831"/>
    </source>
</evidence>
<dbReference type="RefSeq" id="WP_344940553.1">
    <property type="nucleotide sequence ID" value="NZ_BAAAZR010000008.1"/>
</dbReference>
<keyword evidence="10" id="KW-1185">Reference proteome</keyword>
<keyword evidence="5" id="KW-0812">Transmembrane</keyword>
<dbReference type="InterPro" id="IPR004088">
    <property type="entry name" value="KH_dom_type_1"/>
</dbReference>
<keyword evidence="5" id="KW-1133">Transmembrane helix</keyword>
<gene>
    <name evidence="5 9" type="primary">rny</name>
    <name evidence="9" type="ORF">GCM10022226_35210</name>
</gene>
<dbReference type="NCBIfam" id="TIGR00277">
    <property type="entry name" value="HDIG"/>
    <property type="match status" value="1"/>
</dbReference>
<feature type="region of interest" description="Disordered" evidence="7">
    <location>
        <begin position="121"/>
        <end position="144"/>
    </location>
</feature>
<dbReference type="HAMAP" id="MF_00335">
    <property type="entry name" value="RNase_Y"/>
    <property type="match status" value="1"/>
</dbReference>
<evidence type="ECO:0000256" key="5">
    <source>
        <dbReference type="HAMAP-Rule" id="MF_00335"/>
    </source>
</evidence>
<dbReference type="CDD" id="cd00077">
    <property type="entry name" value="HDc"/>
    <property type="match status" value="1"/>
</dbReference>
<dbReference type="InterPro" id="IPR017705">
    <property type="entry name" value="Ribonuclease_Y"/>
</dbReference>
<dbReference type="InterPro" id="IPR006674">
    <property type="entry name" value="HD_domain"/>
</dbReference>
<sequence>MDSTVVIMLAVAVVLLALIAIVALVVLIRRTGGDRSAKRGPTPEELADIQAELEQARREGVEIRVKAESDAGEVLRRAELAAETSLRMRNEVEEEARSLKNELKELRSDLERRENRLAEREQRLDEEARRQADQGRKLAETETELADRRAELDQVEEKRRAVLERVAGLTADQAKSELVMTIENQAKREAALIVREIEGEARKEGEKRACKIVTLAVQRVATEQTAESVVSVLHLPGDEMKGRIIGREGRNIRAFESTTGVNLIIDDTPEAVLLSCFDPVRRETARLTLEKLVLDGRIHPQRIEEAYERSKDEVKDLCVRAGEDALVELGITDMHPELITLLGQLRYRTSYGQNVLKHLIESAHIAGIMASELRLDPMLLKRCTVLHDIGKALTHEVEGSHALIGAEIARRYGEHEDVVHAIEAHHNEVEVRTVEAVLTQAADAISGSRPGARRESLEAYVKRLERLEEIAQSYDGVEKVFAMQAGREIRVMVRPEAIDDIQAQVIARDVAKQVEEELTYPGQIRITVVRESRATEFAR</sequence>
<dbReference type="Pfam" id="PF01966">
    <property type="entry name" value="HD"/>
    <property type="match status" value="1"/>
</dbReference>
<dbReference type="Proteomes" id="UP001500888">
    <property type="component" value="Unassembled WGS sequence"/>
</dbReference>
<keyword evidence="3 5" id="KW-0378">Hydrolase</keyword>
<dbReference type="PANTHER" id="PTHR12826:SF15">
    <property type="entry name" value="RIBONUCLEASE Y"/>
    <property type="match status" value="1"/>
</dbReference>
<dbReference type="Gene3D" id="1.10.3210.10">
    <property type="entry name" value="Hypothetical protein af1432"/>
    <property type="match status" value="1"/>
</dbReference>